<keyword evidence="2" id="KW-1003">Cell membrane</keyword>
<comment type="caution">
    <text evidence="9">The sequence shown here is derived from an EMBL/GenBank/DDBJ whole genome shotgun (WGS) entry which is preliminary data.</text>
</comment>
<keyword evidence="3 7" id="KW-0812">Transmembrane</keyword>
<reference evidence="9 10" key="1">
    <citation type="journal article" date="2012" name="J. Bacteriol.">
        <title>Genome Sequence of Nitratireductor pacificus Type Strain pht-3B.</title>
        <authorList>
            <person name="Lai Q."/>
            <person name="Li G."/>
            <person name="Shao Z."/>
        </authorList>
    </citation>
    <scope>NUCLEOTIDE SEQUENCE [LARGE SCALE GENOMIC DNA]</scope>
    <source>
        <strain evidence="10">pht-3B</strain>
    </source>
</reference>
<keyword evidence="5 7" id="KW-0472">Membrane</keyword>
<evidence type="ECO:0000256" key="7">
    <source>
        <dbReference type="SAM" id="Phobius"/>
    </source>
</evidence>
<dbReference type="GO" id="GO:0005886">
    <property type="term" value="C:plasma membrane"/>
    <property type="evidence" value="ECO:0007669"/>
    <property type="project" value="UniProtKB-SubCell"/>
</dbReference>
<feature type="region of interest" description="Disordered" evidence="6">
    <location>
        <begin position="376"/>
        <end position="396"/>
    </location>
</feature>
<evidence type="ECO:0000259" key="8">
    <source>
        <dbReference type="PROSITE" id="PS50850"/>
    </source>
</evidence>
<dbReference type="Proteomes" id="UP000006786">
    <property type="component" value="Unassembled WGS sequence"/>
</dbReference>
<dbReference type="AlphaFoldDB" id="K2N8H7"/>
<dbReference type="STRING" id="391937.NA2_04102"/>
<name>K2N8H7_9HYPH</name>
<feature type="transmembrane region" description="Helical" evidence="7">
    <location>
        <begin position="158"/>
        <end position="180"/>
    </location>
</feature>
<keyword evidence="4 7" id="KW-1133">Transmembrane helix</keyword>
<feature type="transmembrane region" description="Helical" evidence="7">
    <location>
        <begin position="46"/>
        <end position="64"/>
    </location>
</feature>
<dbReference type="InterPro" id="IPR036259">
    <property type="entry name" value="MFS_trans_sf"/>
</dbReference>
<dbReference type="SUPFAM" id="SSF103473">
    <property type="entry name" value="MFS general substrate transporter"/>
    <property type="match status" value="1"/>
</dbReference>
<feature type="compositionally biased region" description="Basic and acidic residues" evidence="6">
    <location>
        <begin position="384"/>
        <end position="396"/>
    </location>
</feature>
<organism evidence="9 10">
    <name type="scientific">Nitratireductor pacificus pht-3B</name>
    <dbReference type="NCBI Taxonomy" id="391937"/>
    <lineage>
        <taxon>Bacteria</taxon>
        <taxon>Pseudomonadati</taxon>
        <taxon>Pseudomonadota</taxon>
        <taxon>Alphaproteobacteria</taxon>
        <taxon>Hyphomicrobiales</taxon>
        <taxon>Phyllobacteriaceae</taxon>
        <taxon>Nitratireductor</taxon>
    </lineage>
</organism>
<dbReference type="Gene3D" id="1.20.1250.20">
    <property type="entry name" value="MFS general substrate transporter like domains"/>
    <property type="match status" value="1"/>
</dbReference>
<dbReference type="eggNOG" id="COG2814">
    <property type="taxonomic scope" value="Bacteria"/>
</dbReference>
<dbReference type="InterPro" id="IPR050189">
    <property type="entry name" value="MFS_Efflux_Transporters"/>
</dbReference>
<gene>
    <name evidence="9" type="ORF">NA2_04102</name>
</gene>
<feature type="transmembrane region" description="Helical" evidence="7">
    <location>
        <begin position="293"/>
        <end position="316"/>
    </location>
</feature>
<evidence type="ECO:0000256" key="1">
    <source>
        <dbReference type="ARBA" id="ARBA00004651"/>
    </source>
</evidence>
<dbReference type="PATRIC" id="fig|391937.3.peg.849"/>
<feature type="transmembrane region" description="Helical" evidence="7">
    <location>
        <begin position="130"/>
        <end position="152"/>
    </location>
</feature>
<evidence type="ECO:0000256" key="2">
    <source>
        <dbReference type="ARBA" id="ARBA00022475"/>
    </source>
</evidence>
<feature type="transmembrane region" description="Helical" evidence="7">
    <location>
        <begin position="201"/>
        <end position="224"/>
    </location>
</feature>
<dbReference type="GO" id="GO:0022857">
    <property type="term" value="F:transmembrane transporter activity"/>
    <property type="evidence" value="ECO:0007669"/>
    <property type="project" value="InterPro"/>
</dbReference>
<evidence type="ECO:0000313" key="10">
    <source>
        <dbReference type="Proteomes" id="UP000006786"/>
    </source>
</evidence>
<keyword evidence="10" id="KW-1185">Reference proteome</keyword>
<dbReference type="EMBL" id="AMRM01000003">
    <property type="protein sequence ID" value="EKF20408.1"/>
    <property type="molecule type" value="Genomic_DNA"/>
</dbReference>
<dbReference type="InterPro" id="IPR020846">
    <property type="entry name" value="MFS_dom"/>
</dbReference>
<sequence length="396" mass="40305">MPSRFLLSVLSLAVFLVGATEFMVAPLLSPIAASFAATPTDATWLISGYALAYALGAPLVGLVAHRIDRRALLVTALLLLAADGLAVTLAPSLAVAIVLRVLGGLAAAALVPTVFTLIADLFARDRHAQAMGLAMLGMTAGIAGGPAMAGILAESCGWRAPFLASVAGCLMLAPLVVRLVPGGGSASIQTAERLRFRVAGATLRLFIAKALWNGTAVAGFALSAEFLRGRYGTDTAETGLAVTVFGLGLALGNLAMGPARRLLGTDAAVLTFAVFVLAAAIGAFFLVPLQLPAALAALTVWGAALGLAAPASTALLAERAGVAKAFWLAGSESANNIVLFAMLPLAAGAATGFVLGAGMTLSLALLLADRRLQRRNRKAASQRRKNDTGRRTDTVG</sequence>
<feature type="transmembrane region" description="Helical" evidence="7">
    <location>
        <begin position="267"/>
        <end position="287"/>
    </location>
</feature>
<dbReference type="OrthoDB" id="9788453at2"/>
<feature type="transmembrane region" description="Helical" evidence="7">
    <location>
        <begin position="236"/>
        <end position="255"/>
    </location>
</feature>
<evidence type="ECO:0000256" key="4">
    <source>
        <dbReference type="ARBA" id="ARBA00022989"/>
    </source>
</evidence>
<dbReference type="RefSeq" id="WP_008594512.1">
    <property type="nucleotide sequence ID" value="NZ_AMRM01000003.1"/>
</dbReference>
<evidence type="ECO:0000256" key="5">
    <source>
        <dbReference type="ARBA" id="ARBA00023136"/>
    </source>
</evidence>
<feature type="transmembrane region" description="Helical" evidence="7">
    <location>
        <begin position="71"/>
        <end position="91"/>
    </location>
</feature>
<dbReference type="PANTHER" id="PTHR43124">
    <property type="entry name" value="PURINE EFFLUX PUMP PBUE"/>
    <property type="match status" value="1"/>
</dbReference>
<feature type="domain" description="Major facilitator superfamily (MFS) profile" evidence="8">
    <location>
        <begin position="6"/>
        <end position="375"/>
    </location>
</feature>
<protein>
    <recommendedName>
        <fullName evidence="8">Major facilitator superfamily (MFS) profile domain-containing protein</fullName>
    </recommendedName>
</protein>
<evidence type="ECO:0000256" key="6">
    <source>
        <dbReference type="SAM" id="MobiDB-lite"/>
    </source>
</evidence>
<evidence type="ECO:0000256" key="3">
    <source>
        <dbReference type="ARBA" id="ARBA00022692"/>
    </source>
</evidence>
<dbReference type="PANTHER" id="PTHR43124:SF3">
    <property type="entry name" value="CHLORAMPHENICOL EFFLUX PUMP RV0191"/>
    <property type="match status" value="1"/>
</dbReference>
<comment type="subcellular location">
    <subcellularLocation>
        <location evidence="1">Cell membrane</location>
        <topology evidence="1">Multi-pass membrane protein</topology>
    </subcellularLocation>
</comment>
<proteinExistence type="predicted"/>
<dbReference type="PROSITE" id="PS50850">
    <property type="entry name" value="MFS"/>
    <property type="match status" value="1"/>
</dbReference>
<feature type="transmembrane region" description="Helical" evidence="7">
    <location>
        <begin position="97"/>
        <end position="118"/>
    </location>
</feature>
<dbReference type="Pfam" id="PF07690">
    <property type="entry name" value="MFS_1"/>
    <property type="match status" value="1"/>
</dbReference>
<dbReference type="InterPro" id="IPR011701">
    <property type="entry name" value="MFS"/>
</dbReference>
<evidence type="ECO:0000313" key="9">
    <source>
        <dbReference type="EMBL" id="EKF20408.1"/>
    </source>
</evidence>
<accession>K2N8H7</accession>